<evidence type="ECO:0000256" key="1">
    <source>
        <dbReference type="SAM" id="MobiDB-lite"/>
    </source>
</evidence>
<evidence type="ECO:0000313" key="2">
    <source>
        <dbReference type="EMBL" id="HCA02809.1"/>
    </source>
</evidence>
<name>A0A3D0KKD3_9GAMM</name>
<organism evidence="3">
    <name type="scientific">Halomonas campaniensis</name>
    <dbReference type="NCBI Taxonomy" id="213554"/>
    <lineage>
        <taxon>Bacteria</taxon>
        <taxon>Pseudomonadati</taxon>
        <taxon>Pseudomonadota</taxon>
        <taxon>Gammaproteobacteria</taxon>
        <taxon>Oceanospirillales</taxon>
        <taxon>Halomonadaceae</taxon>
        <taxon>Halomonas</taxon>
    </lineage>
</organism>
<proteinExistence type="predicted"/>
<dbReference type="AlphaFoldDB" id="A0A3D0KKD3"/>
<evidence type="ECO:0000313" key="3">
    <source>
        <dbReference type="EMBL" id="HCA03966.1"/>
    </source>
</evidence>
<gene>
    <name evidence="2" type="ORF">DEO68_11640</name>
    <name evidence="3" type="ORF">DEO68_17805</name>
</gene>
<protein>
    <submittedName>
        <fullName evidence="3">Uncharacterized protein</fullName>
    </submittedName>
</protein>
<feature type="compositionally biased region" description="Basic and acidic residues" evidence="1">
    <location>
        <begin position="7"/>
        <end position="27"/>
    </location>
</feature>
<comment type="caution">
    <text evidence="3">The sequence shown here is derived from an EMBL/GenBank/DDBJ whole genome shotgun (WGS) entry which is preliminary data.</text>
</comment>
<dbReference type="EMBL" id="DOTR01000101">
    <property type="protein sequence ID" value="HCA03966.1"/>
    <property type="molecule type" value="Genomic_DNA"/>
</dbReference>
<reference evidence="3" key="1">
    <citation type="journal article" date="2018" name="Nat. Biotechnol.">
        <title>A standardized bacterial taxonomy based on genome phylogeny substantially revises the tree of life.</title>
        <authorList>
            <person name="Parks D.H."/>
            <person name="Chuvochina M."/>
            <person name="Waite D.W."/>
            <person name="Rinke C."/>
            <person name="Skarshewski A."/>
            <person name="Chaumeil P.A."/>
            <person name="Hugenholtz P."/>
        </authorList>
    </citation>
    <scope>NUCLEOTIDE SEQUENCE [LARGE SCALE GENOMIC DNA]</scope>
    <source>
        <strain evidence="3">UBA11284</strain>
    </source>
</reference>
<dbReference type="EMBL" id="DOTR01000061">
    <property type="protein sequence ID" value="HCA02809.1"/>
    <property type="molecule type" value="Genomic_DNA"/>
</dbReference>
<accession>A0A3D0KKD3</accession>
<feature type="region of interest" description="Disordered" evidence="1">
    <location>
        <begin position="1"/>
        <end position="29"/>
    </location>
</feature>
<sequence>MAIGSDQDLRRFTLRQHDPDLSERQTEEAFGGESWRPVINVAGWLPLSLVNRACFYKPPASAGGN</sequence>